<dbReference type="Proteomes" id="UP000199417">
    <property type="component" value="Unassembled WGS sequence"/>
</dbReference>
<evidence type="ECO:0000256" key="1">
    <source>
        <dbReference type="SAM" id="MobiDB-lite"/>
    </source>
</evidence>
<evidence type="ECO:0000313" key="2">
    <source>
        <dbReference type="EMBL" id="SDD46324.1"/>
    </source>
</evidence>
<keyword evidence="3" id="KW-1185">Reference proteome</keyword>
<reference evidence="2 3" key="1">
    <citation type="submission" date="2016-10" db="EMBL/GenBank/DDBJ databases">
        <authorList>
            <person name="de Groot N.N."/>
        </authorList>
    </citation>
    <scope>NUCLEOTIDE SEQUENCE [LARGE SCALE GENOMIC DNA]</scope>
    <source>
        <strain evidence="2 3">JCM 11308</strain>
    </source>
</reference>
<sequence length="240" mass="26636">MVRRERRSGRHRQPGRPGGRLAPGLPAGQGTPPRGRDQVGELAPPCPFLVQVRLGRDRVTRASRQSGNIRCSGDRLVQPIGEHRIAAVRHDTAQQTRGRLVLVVPGFRTPGALDRELSAFGDRHSVAPETDRGTALAARHFQLIDRIREEQCGLRRRQRRRREQPRQGDATTTRPDRDTAGRSRPGIGRRAASRMEPRYCFDHPAPRNAMPPASAATGPKWVAAEHESGICRTPLRCAAH</sequence>
<feature type="compositionally biased region" description="Basic and acidic residues" evidence="1">
    <location>
        <begin position="193"/>
        <end position="205"/>
    </location>
</feature>
<dbReference type="STRING" id="168276.SAMN05444580_104337"/>
<accession>A0A1G6UYH7</accession>
<gene>
    <name evidence="2" type="ORF">SAMN05444580_104337</name>
</gene>
<proteinExistence type="predicted"/>
<feature type="region of interest" description="Disordered" evidence="1">
    <location>
        <begin position="154"/>
        <end position="220"/>
    </location>
</feature>
<evidence type="ECO:0000313" key="3">
    <source>
        <dbReference type="Proteomes" id="UP000199417"/>
    </source>
</evidence>
<feature type="compositionally biased region" description="Basic residues" evidence="1">
    <location>
        <begin position="154"/>
        <end position="163"/>
    </location>
</feature>
<dbReference type="EMBL" id="FNAB01000004">
    <property type="protein sequence ID" value="SDD46324.1"/>
    <property type="molecule type" value="Genomic_DNA"/>
</dbReference>
<feature type="compositionally biased region" description="Low complexity" evidence="1">
    <location>
        <begin position="19"/>
        <end position="30"/>
    </location>
</feature>
<name>A0A1G6UYH7_9NOCA</name>
<protein>
    <submittedName>
        <fullName evidence="2">Uncharacterized protein</fullName>
    </submittedName>
</protein>
<feature type="region of interest" description="Disordered" evidence="1">
    <location>
        <begin position="1"/>
        <end position="42"/>
    </location>
</feature>
<organism evidence="2 3">
    <name type="scientific">Rhodococcus tukisamuensis</name>
    <dbReference type="NCBI Taxonomy" id="168276"/>
    <lineage>
        <taxon>Bacteria</taxon>
        <taxon>Bacillati</taxon>
        <taxon>Actinomycetota</taxon>
        <taxon>Actinomycetes</taxon>
        <taxon>Mycobacteriales</taxon>
        <taxon>Nocardiaceae</taxon>
        <taxon>Rhodococcus</taxon>
    </lineage>
</organism>
<dbReference type="AlphaFoldDB" id="A0A1G6UYH7"/>
<feature type="compositionally biased region" description="Basic residues" evidence="1">
    <location>
        <begin position="1"/>
        <end position="14"/>
    </location>
</feature>